<dbReference type="Proteomes" id="UP000007978">
    <property type="component" value="Chromosome 3"/>
</dbReference>
<evidence type="ECO:0000313" key="1">
    <source>
        <dbReference type="EMBL" id="EKJ75768.1"/>
    </source>
</evidence>
<sequence length="159" mass="17597">MSRGSSCAKGKRLSVTPLPISLVSTQRSLDSLPQEALVKVTASFRLSTLRAAPRSEREVEFEQLREKEKPVKFTAVAFPGPDPAIIRFVTTGSLSEGDSFIQAFNFMSRTRILDIVTGRSKDLERTGKVQKIELWIAKRTSTGSWSAMAEVFCPPAYTI</sequence>
<dbReference type="KEGG" id="fpu:FPSE_03948"/>
<dbReference type="EMBL" id="AFNW01000081">
    <property type="protein sequence ID" value="EKJ75768.1"/>
    <property type="molecule type" value="Genomic_DNA"/>
</dbReference>
<dbReference type="RefSeq" id="XP_009255341.1">
    <property type="nucleotide sequence ID" value="XM_009257066.1"/>
</dbReference>
<comment type="caution">
    <text evidence="1">The sequence shown here is derived from an EMBL/GenBank/DDBJ whole genome shotgun (WGS) entry which is preliminary data.</text>
</comment>
<dbReference type="HOGENOM" id="CLU_1660860_0_0_1"/>
<evidence type="ECO:0000313" key="2">
    <source>
        <dbReference type="Proteomes" id="UP000007978"/>
    </source>
</evidence>
<name>K3VPP7_FUSPC</name>
<organism evidence="1 2">
    <name type="scientific">Fusarium pseudograminearum (strain CS3096)</name>
    <name type="common">Wheat and barley crown-rot fungus</name>
    <dbReference type="NCBI Taxonomy" id="1028729"/>
    <lineage>
        <taxon>Eukaryota</taxon>
        <taxon>Fungi</taxon>
        <taxon>Dikarya</taxon>
        <taxon>Ascomycota</taxon>
        <taxon>Pezizomycotina</taxon>
        <taxon>Sordariomycetes</taxon>
        <taxon>Hypocreomycetidae</taxon>
        <taxon>Hypocreales</taxon>
        <taxon>Nectriaceae</taxon>
        <taxon>Fusarium</taxon>
    </lineage>
</organism>
<dbReference type="OrthoDB" id="3182339at2759"/>
<proteinExistence type="predicted"/>
<gene>
    <name evidence="1" type="ORF">FPSE_03948</name>
</gene>
<dbReference type="GeneID" id="20362566"/>
<accession>K3VPP7</accession>
<reference evidence="1 2" key="1">
    <citation type="journal article" date="2012" name="PLoS Pathog.">
        <title>Comparative pathogenomics reveals horizontally acquired novel virulence genes in fungi infecting cereal hosts.</title>
        <authorList>
            <person name="Gardiner D.M."/>
            <person name="McDonald M.C."/>
            <person name="Covarelli L."/>
            <person name="Solomon P.S."/>
            <person name="Rusu A.G."/>
            <person name="Marshall M."/>
            <person name="Kazan K."/>
            <person name="Chakraborty S."/>
            <person name="McDonald B.A."/>
            <person name="Manners J.M."/>
        </authorList>
    </citation>
    <scope>NUCLEOTIDE SEQUENCE [LARGE SCALE GENOMIC DNA]</scope>
    <source>
        <strain evidence="1 2">CS3096</strain>
    </source>
</reference>
<dbReference type="AlphaFoldDB" id="K3VPP7"/>
<keyword evidence="2" id="KW-1185">Reference proteome</keyword>
<protein>
    <submittedName>
        <fullName evidence="1">Uncharacterized protein</fullName>
    </submittedName>
</protein>